<sequence length="400" mass="44049">MTTVCNGAPISTTCSSQKNDDDETNKKNGNSGSIIPSRTSETVFDPPPVYDDICRFIAEYAGRLPRDVFTGTAPYEYTGCDYALILYAILPSRCIDLSRLCWSTTPLPSQLEANLVVFCEGARRLELCDAPSSSLHPQHLRSTPACIVHHIKVQHWLYVLSQRFRPEGSFDPVTLRMELRHIQLGEPRLTGTTIIPTSTSTTSSLSSLTMAGRVVGATGSSLSLEGVKMNEMDREEAFCFPSLHCNALWKVAAVNCKRTSTESTQTTRKRAAGEAEVQQNSTKSYSRPWRSAPSGTTTAGAVVNSNTTTTNKISSRQPLQKQQTAVQTSSTTGEVSSNATKSISQLPLKSIAEQWSEYEERRLHLKETLELARNTTQSMLFTNGAIDFDNILSILHQKQL</sequence>
<feature type="compositionally biased region" description="Low complexity" evidence="1">
    <location>
        <begin position="296"/>
        <end position="311"/>
    </location>
</feature>
<proteinExistence type="predicted"/>
<dbReference type="AlphaFoldDB" id="A0A1X0P2A7"/>
<protein>
    <submittedName>
        <fullName evidence="2">Uncharacterized protein</fullName>
    </submittedName>
</protein>
<evidence type="ECO:0000313" key="3">
    <source>
        <dbReference type="Proteomes" id="UP000192257"/>
    </source>
</evidence>
<evidence type="ECO:0000313" key="2">
    <source>
        <dbReference type="EMBL" id="ORC90530.1"/>
    </source>
</evidence>
<dbReference type="RefSeq" id="XP_028884596.1">
    <property type="nucleotide sequence ID" value="XM_029024193.1"/>
</dbReference>
<evidence type="ECO:0000256" key="1">
    <source>
        <dbReference type="SAM" id="MobiDB-lite"/>
    </source>
</evidence>
<dbReference type="Proteomes" id="UP000192257">
    <property type="component" value="Unassembled WGS sequence"/>
</dbReference>
<name>A0A1X0P2A7_9TRYP</name>
<feature type="compositionally biased region" description="Polar residues" evidence="1">
    <location>
        <begin position="312"/>
        <end position="342"/>
    </location>
</feature>
<reference evidence="2 3" key="1">
    <citation type="submission" date="2017-03" db="EMBL/GenBank/DDBJ databases">
        <title>An alternative strategy for trypanosome survival in the mammalian bloodstream revealed through genome and transcriptome analysis of the ubiquitous bovine parasite Trypanosoma (Megatrypanum) theileri.</title>
        <authorList>
            <person name="Kelly S."/>
            <person name="Ivens A."/>
            <person name="Mott A."/>
            <person name="O'Neill E."/>
            <person name="Emms D."/>
            <person name="Macleod O."/>
            <person name="Voorheis P."/>
            <person name="Matthews J."/>
            <person name="Matthews K."/>
            <person name="Carrington M."/>
        </authorList>
    </citation>
    <scope>NUCLEOTIDE SEQUENCE [LARGE SCALE GENOMIC DNA]</scope>
    <source>
        <strain evidence="2">Edinburgh</strain>
    </source>
</reference>
<dbReference type="OrthoDB" id="251513at2759"/>
<dbReference type="GeneID" id="39983973"/>
<organism evidence="2 3">
    <name type="scientific">Trypanosoma theileri</name>
    <dbReference type="NCBI Taxonomy" id="67003"/>
    <lineage>
        <taxon>Eukaryota</taxon>
        <taxon>Discoba</taxon>
        <taxon>Euglenozoa</taxon>
        <taxon>Kinetoplastea</taxon>
        <taxon>Metakinetoplastina</taxon>
        <taxon>Trypanosomatida</taxon>
        <taxon>Trypanosomatidae</taxon>
        <taxon>Trypanosoma</taxon>
    </lineage>
</organism>
<accession>A0A1X0P2A7</accession>
<feature type="region of interest" description="Disordered" evidence="1">
    <location>
        <begin position="259"/>
        <end position="342"/>
    </location>
</feature>
<dbReference type="VEuPathDB" id="TriTrypDB:TM35_000083280"/>
<comment type="caution">
    <text evidence="2">The sequence shown here is derived from an EMBL/GenBank/DDBJ whole genome shotgun (WGS) entry which is preliminary data.</text>
</comment>
<gene>
    <name evidence="2" type="ORF">TM35_000083280</name>
</gene>
<feature type="compositionally biased region" description="Polar residues" evidence="1">
    <location>
        <begin position="27"/>
        <end position="42"/>
    </location>
</feature>
<dbReference type="EMBL" id="NBCO01000008">
    <property type="protein sequence ID" value="ORC90530.1"/>
    <property type="molecule type" value="Genomic_DNA"/>
</dbReference>
<feature type="region of interest" description="Disordered" evidence="1">
    <location>
        <begin position="14"/>
        <end position="43"/>
    </location>
</feature>
<keyword evidence="3" id="KW-1185">Reference proteome</keyword>